<feature type="region of interest" description="Disordered" evidence="9">
    <location>
        <begin position="266"/>
        <end position="338"/>
    </location>
</feature>
<dbReference type="Proteomes" id="UP000005207">
    <property type="component" value="Linkage group LG17"/>
</dbReference>
<dbReference type="InterPro" id="IPR041966">
    <property type="entry name" value="LOTUS-like"/>
</dbReference>
<keyword evidence="5" id="KW-0963">Cytoplasm</keyword>
<dbReference type="GeneTree" id="ENSGT00940000159902"/>
<reference evidence="13" key="1">
    <citation type="submission" date="2012-01" db="EMBL/GenBank/DDBJ databases">
        <title>The Genome Sequence of Oreochromis niloticus (Nile Tilapia).</title>
        <authorList>
            <consortium name="Broad Institute Genome Assembly Team"/>
            <consortium name="Broad Institute Sequencing Platform"/>
            <person name="Di Palma F."/>
            <person name="Johnson J."/>
            <person name="Lander E.S."/>
            <person name="Lindblad-Toh K."/>
        </authorList>
    </citation>
    <scope>NUCLEOTIDE SEQUENCE [LARGE SCALE GENOMIC DNA]</scope>
</reference>
<dbReference type="Ensembl" id="ENSONIT00000091481.1">
    <property type="protein sequence ID" value="ENSONIP00000029255.1"/>
    <property type="gene ID" value="ENSONIG00000014143.2"/>
</dbReference>
<dbReference type="InterPro" id="IPR002999">
    <property type="entry name" value="Tudor"/>
</dbReference>
<comment type="subcellular location">
    <subcellularLocation>
        <location evidence="1">Cytoplasm</location>
    </subcellularLocation>
</comment>
<feature type="compositionally biased region" description="Basic and acidic residues" evidence="9">
    <location>
        <begin position="449"/>
        <end position="463"/>
    </location>
</feature>
<evidence type="ECO:0000256" key="3">
    <source>
        <dbReference type="ARBA" id="ARBA00013420"/>
    </source>
</evidence>
<evidence type="ECO:0000313" key="12">
    <source>
        <dbReference type="Ensembl" id="ENSONIP00000029255.1"/>
    </source>
</evidence>
<evidence type="ECO:0000256" key="2">
    <source>
        <dbReference type="ARBA" id="ARBA00010384"/>
    </source>
</evidence>
<keyword evidence="8" id="KW-0744">Spermatogenesis</keyword>
<gene>
    <name evidence="12" type="primary">tdrd5</name>
</gene>
<feature type="compositionally biased region" description="Polar residues" evidence="9">
    <location>
        <begin position="303"/>
        <end position="315"/>
    </location>
</feature>
<evidence type="ECO:0000259" key="11">
    <source>
        <dbReference type="PROSITE" id="PS51644"/>
    </source>
</evidence>
<evidence type="ECO:0000256" key="5">
    <source>
        <dbReference type="ARBA" id="ARBA00022490"/>
    </source>
</evidence>
<feature type="region of interest" description="Disordered" evidence="9">
    <location>
        <begin position="449"/>
        <end position="491"/>
    </location>
</feature>
<keyword evidence="4" id="KW-0217">Developmental protein</keyword>
<evidence type="ECO:0000313" key="13">
    <source>
        <dbReference type="Proteomes" id="UP000005207"/>
    </source>
</evidence>
<reference evidence="12" key="2">
    <citation type="submission" date="2025-08" db="UniProtKB">
        <authorList>
            <consortium name="Ensembl"/>
        </authorList>
    </citation>
    <scope>IDENTIFICATION</scope>
</reference>
<dbReference type="PROSITE" id="PS50304">
    <property type="entry name" value="TUDOR"/>
    <property type="match status" value="1"/>
</dbReference>
<organism evidence="12 13">
    <name type="scientific">Oreochromis niloticus</name>
    <name type="common">Nile tilapia</name>
    <name type="synonym">Tilapia nilotica</name>
    <dbReference type="NCBI Taxonomy" id="8128"/>
    <lineage>
        <taxon>Eukaryota</taxon>
        <taxon>Metazoa</taxon>
        <taxon>Chordata</taxon>
        <taxon>Craniata</taxon>
        <taxon>Vertebrata</taxon>
        <taxon>Euteleostomi</taxon>
        <taxon>Actinopterygii</taxon>
        <taxon>Neopterygii</taxon>
        <taxon>Teleostei</taxon>
        <taxon>Neoteleostei</taxon>
        <taxon>Acanthomorphata</taxon>
        <taxon>Ovalentaria</taxon>
        <taxon>Cichlomorphae</taxon>
        <taxon>Cichliformes</taxon>
        <taxon>Cichlidae</taxon>
        <taxon>African cichlids</taxon>
        <taxon>Pseudocrenilabrinae</taxon>
        <taxon>Oreochromini</taxon>
        <taxon>Oreochromis</taxon>
    </lineage>
</organism>
<sequence>MRLPSHLNCGIIFSKVVLCVEKGRVSAVLLYVRFLTSSCCVFQMYSDKMNHENILAQLKKDVRSLLISSKNGLAPHELQRDYATMLGHSMPLKVLGFRNILDMSQEMPDVVSINFRPDGSTFLKAVGHETTRSIEELVAKQRSKPNKKPSRGGARYLPTHSVSHHVVLPRRGPAPPAIPAQLRMELRILLSQGPIRLSDLEACFWRCFGRPLYIRSYGFYSTGEMLGAAADLVVISQSRFGSLVFLREHMIPRPLLKLPASTKRGGLIKPASLRTGSPDSERPDVKLQTPKTPPAEAPEKPTSQNQTSTQNSLDSARNEPGTADSKPGAVEKNQETKAQLSPEIQLFDNHVLQLEEGLRQQILENGVAGTINQELKDKLRAVVGQTDGGLSVHKLPAEYKRFFGEDLPLQHSGFVSVTELVGAMSDTFHLRPAEGGSGQDWIIRNIHDTENTRPDSKESKSFNDDQTFPIKSQQEDGDNVPPSDDENNELVTSNTPKEMMSAIPVHLSPAVPLDALQSQPLKPPTRHRARELVEVLVERVESPGHFYIRFSETKEARAMENMIFEMRRCYTCPQVSECYRLPQRFVRRGQVCCVSPDGVWFYRVVIHKVISPTQVEVYYVDFGDVTVVPTTNLKFLKSTYSVLPAQAVPSSLAGIKPTSGSWTPEATADFKKLCCDRTLVGALDCYSGDVLQLYLCDTYTDDDIYIHTVLLSQGHGTPCSPAASAADSCQVTPVSLYLGEGVADLPEVREEIISSPEPGDTSEESIMDKLKVEDDEMPALEYIWDSEVVPHIQAKEKNPFNALLKDQTVTCPLTPPDLIQTKMTAADLMTQSPTAPAAPPIINPTSMRPEEDSAPSVARPPLILSTLSFHTAALGQIQDGTLGGPISHRYPRNSGVTFPLFGFR</sequence>
<reference evidence="12" key="3">
    <citation type="submission" date="2025-09" db="UniProtKB">
        <authorList>
            <consortium name="Ensembl"/>
        </authorList>
    </citation>
    <scope>IDENTIFICATION</scope>
</reference>
<dbReference type="GO" id="GO:0007283">
    <property type="term" value="P:spermatogenesis"/>
    <property type="evidence" value="ECO:0007669"/>
    <property type="project" value="UniProtKB-KW"/>
</dbReference>
<protein>
    <recommendedName>
        <fullName evidence="3">Tudor domain-containing protein 5</fullName>
    </recommendedName>
</protein>
<dbReference type="PANTHER" id="PTHR22948:SF19">
    <property type="entry name" value="TUDOR DOMAIN-CONTAINING PROTEIN 5"/>
    <property type="match status" value="1"/>
</dbReference>
<keyword evidence="13" id="KW-1185">Reference proteome</keyword>
<evidence type="ECO:0000256" key="4">
    <source>
        <dbReference type="ARBA" id="ARBA00022473"/>
    </source>
</evidence>
<dbReference type="AlphaFoldDB" id="A0A669B1J8"/>
<name>A0A669B1J8_ORENI</name>
<keyword evidence="7" id="KW-0221">Differentiation</keyword>
<dbReference type="PROSITE" id="PS51644">
    <property type="entry name" value="HTH_OST"/>
    <property type="match status" value="3"/>
</dbReference>
<dbReference type="InParanoid" id="A0A669B1J8"/>
<comment type="similarity">
    <text evidence="2">Belongs to the TDRD5 family.</text>
</comment>
<proteinExistence type="inferred from homology"/>
<feature type="domain" description="HTH OST-type" evidence="11">
    <location>
        <begin position="174"/>
        <end position="250"/>
    </location>
</feature>
<dbReference type="OMA" id="QFYIHIC"/>
<evidence type="ECO:0000259" key="10">
    <source>
        <dbReference type="PROSITE" id="PS50304"/>
    </source>
</evidence>
<dbReference type="Gene3D" id="3.30.420.610">
    <property type="entry name" value="LOTUS domain-like"/>
    <property type="match status" value="3"/>
</dbReference>
<dbReference type="FunCoup" id="A0A669B1J8">
    <property type="interactions" value="766"/>
</dbReference>
<dbReference type="Gene3D" id="2.40.50.90">
    <property type="match status" value="1"/>
</dbReference>
<evidence type="ECO:0000256" key="7">
    <source>
        <dbReference type="ARBA" id="ARBA00022782"/>
    </source>
</evidence>
<dbReference type="Pfam" id="PF12872">
    <property type="entry name" value="OST-HTH"/>
    <property type="match status" value="3"/>
</dbReference>
<feature type="compositionally biased region" description="Acidic residues" evidence="9">
    <location>
        <begin position="475"/>
        <end position="488"/>
    </location>
</feature>
<evidence type="ECO:0000256" key="1">
    <source>
        <dbReference type="ARBA" id="ARBA00004496"/>
    </source>
</evidence>
<evidence type="ECO:0000256" key="6">
    <source>
        <dbReference type="ARBA" id="ARBA00022737"/>
    </source>
</evidence>
<keyword evidence="6" id="KW-0677">Repeat</keyword>
<dbReference type="Pfam" id="PF00567">
    <property type="entry name" value="TUDOR"/>
    <property type="match status" value="1"/>
</dbReference>
<dbReference type="InterPro" id="IPR035437">
    <property type="entry name" value="SNase_OB-fold_sf"/>
</dbReference>
<dbReference type="GO" id="GO:0005737">
    <property type="term" value="C:cytoplasm"/>
    <property type="evidence" value="ECO:0007669"/>
    <property type="project" value="UniProtKB-SubCell"/>
</dbReference>
<dbReference type="PANTHER" id="PTHR22948">
    <property type="entry name" value="TUDOR DOMAIN CONTAINING PROTEIN"/>
    <property type="match status" value="1"/>
</dbReference>
<feature type="domain" description="HTH OST-type" evidence="11">
    <location>
        <begin position="371"/>
        <end position="447"/>
    </location>
</feature>
<evidence type="ECO:0000256" key="9">
    <source>
        <dbReference type="SAM" id="MobiDB-lite"/>
    </source>
</evidence>
<dbReference type="SUPFAM" id="SSF63748">
    <property type="entry name" value="Tudor/PWWP/MBT"/>
    <property type="match status" value="1"/>
</dbReference>
<evidence type="ECO:0000256" key="8">
    <source>
        <dbReference type="ARBA" id="ARBA00022871"/>
    </source>
</evidence>
<dbReference type="Gene3D" id="2.30.30.140">
    <property type="match status" value="1"/>
</dbReference>
<accession>A0A669B1J8</accession>
<dbReference type="InterPro" id="IPR050621">
    <property type="entry name" value="Tudor_domain_containing"/>
</dbReference>
<dbReference type="GO" id="GO:0030154">
    <property type="term" value="P:cell differentiation"/>
    <property type="evidence" value="ECO:0007669"/>
    <property type="project" value="UniProtKB-KW"/>
</dbReference>
<feature type="domain" description="HTH OST-type" evidence="11">
    <location>
        <begin position="54"/>
        <end position="127"/>
    </location>
</feature>
<feature type="domain" description="Tudor" evidence="10">
    <location>
        <begin position="585"/>
        <end position="643"/>
    </location>
</feature>
<dbReference type="InterPro" id="IPR025605">
    <property type="entry name" value="OST-HTH/LOTUS_dom"/>
</dbReference>